<dbReference type="CDD" id="cd04794">
    <property type="entry name" value="euk_LANCL"/>
    <property type="match status" value="1"/>
</dbReference>
<dbReference type="AlphaFoldDB" id="A0A9P0MVJ2"/>
<evidence type="ECO:0000313" key="4">
    <source>
        <dbReference type="Proteomes" id="UP001152798"/>
    </source>
</evidence>
<dbReference type="GO" id="GO:0005975">
    <property type="term" value="P:carbohydrate metabolic process"/>
    <property type="evidence" value="ECO:0007669"/>
    <property type="project" value="InterPro"/>
</dbReference>
<dbReference type="PRINTS" id="PR01950">
    <property type="entry name" value="LANCSUPER"/>
</dbReference>
<evidence type="ECO:0000256" key="2">
    <source>
        <dbReference type="PIRSR" id="PIRSR607822-1"/>
    </source>
</evidence>
<reference evidence="3" key="1">
    <citation type="submission" date="2022-01" db="EMBL/GenBank/DDBJ databases">
        <authorList>
            <person name="King R."/>
        </authorList>
    </citation>
    <scope>NUCLEOTIDE SEQUENCE</scope>
</reference>
<feature type="binding site" evidence="2">
    <location>
        <position position="345"/>
    </location>
    <ligand>
        <name>Zn(2+)</name>
        <dbReference type="ChEBI" id="CHEBI:29105"/>
    </ligand>
</feature>
<protein>
    <recommendedName>
        <fullName evidence="5">LanC-like protein 2</fullName>
    </recommendedName>
</protein>
<sequence length="423" mass="48128">MKILNNILLKFFPGISSIVGVKFEMDHSRFFKNPYEDFSPQSATKFLNGKQFKSDLVSHVQKLDGVLLDKIQKNINRISFSEDYTIYVGYCGIALLYLLKYKRTNDTIFLQKAKGLTEKGLSQLRQDDISFLLGDAGPLALAAVVNFKLGDQQHTRQCIQRLIDLPTKVNSSPPYELLYGRVGYLYALLFVENEIGPIIPVEVIKDCIEAIIKGGQAKAQSTNFPAPLQYEWYNTNYLGAAHGVAGILYVLLCANQFLTEVQRQQIIKPTIDWLKENRFPSGNFKSSYGRDRDSLVHWCHGSPGFVYLFMLAHKVYNNQEYKDLALQCGDVVWHRGILKKGYSICHGVSGNAYTFLYLYKTTRDLKYLYQAACFLDWCTTYPMNEGRKPDTPYSLFEGIAGLDYFLTDVLNPEDANFPAFALL</sequence>
<dbReference type="GO" id="GO:0031179">
    <property type="term" value="P:peptide modification"/>
    <property type="evidence" value="ECO:0007669"/>
    <property type="project" value="InterPro"/>
</dbReference>
<dbReference type="InterPro" id="IPR020464">
    <property type="entry name" value="LanC-like_prot_euk"/>
</dbReference>
<keyword evidence="2" id="KW-0479">Metal-binding</keyword>
<gene>
    <name evidence="3" type="ORF">NEZAVI_LOCUS13995</name>
</gene>
<name>A0A9P0MVJ2_NEZVI</name>
<dbReference type="InterPro" id="IPR007822">
    <property type="entry name" value="LANC-like"/>
</dbReference>
<dbReference type="SMART" id="SM01260">
    <property type="entry name" value="LANC_like"/>
    <property type="match status" value="1"/>
</dbReference>
<comment type="similarity">
    <text evidence="1">Belongs to the LanC-like protein family.</text>
</comment>
<dbReference type="Proteomes" id="UP001152798">
    <property type="component" value="Chromosome 6"/>
</dbReference>
<proteinExistence type="inferred from homology"/>
<dbReference type="PANTHER" id="PTHR12736:SF21">
    <property type="entry name" value="LANC-LIKE PROTEIN 2"/>
    <property type="match status" value="1"/>
</dbReference>
<dbReference type="Pfam" id="PF05147">
    <property type="entry name" value="LANC_like"/>
    <property type="match status" value="1"/>
</dbReference>
<feature type="binding site" evidence="2">
    <location>
        <position position="299"/>
    </location>
    <ligand>
        <name>Zn(2+)</name>
        <dbReference type="ChEBI" id="CHEBI:29105"/>
    </ligand>
</feature>
<keyword evidence="4" id="KW-1185">Reference proteome</keyword>
<evidence type="ECO:0000313" key="3">
    <source>
        <dbReference type="EMBL" id="CAH1405940.1"/>
    </source>
</evidence>
<dbReference type="PRINTS" id="PR01951">
    <property type="entry name" value="LANCEUKARYTE"/>
</dbReference>
<dbReference type="OrthoDB" id="10257263at2759"/>
<dbReference type="InterPro" id="IPR012341">
    <property type="entry name" value="6hp_glycosidase-like_sf"/>
</dbReference>
<dbReference type="GO" id="GO:0005886">
    <property type="term" value="C:plasma membrane"/>
    <property type="evidence" value="ECO:0007669"/>
    <property type="project" value="TreeGrafter"/>
</dbReference>
<dbReference type="EMBL" id="OV725082">
    <property type="protein sequence ID" value="CAH1405940.1"/>
    <property type="molecule type" value="Genomic_DNA"/>
</dbReference>
<accession>A0A9P0MVJ2</accession>
<feature type="binding site" evidence="2">
    <location>
        <position position="346"/>
    </location>
    <ligand>
        <name>Zn(2+)</name>
        <dbReference type="ChEBI" id="CHEBI:29105"/>
    </ligand>
</feature>
<keyword evidence="2" id="KW-0862">Zinc</keyword>
<organism evidence="3 4">
    <name type="scientific">Nezara viridula</name>
    <name type="common">Southern green stink bug</name>
    <name type="synonym">Cimex viridulus</name>
    <dbReference type="NCBI Taxonomy" id="85310"/>
    <lineage>
        <taxon>Eukaryota</taxon>
        <taxon>Metazoa</taxon>
        <taxon>Ecdysozoa</taxon>
        <taxon>Arthropoda</taxon>
        <taxon>Hexapoda</taxon>
        <taxon>Insecta</taxon>
        <taxon>Pterygota</taxon>
        <taxon>Neoptera</taxon>
        <taxon>Paraneoptera</taxon>
        <taxon>Hemiptera</taxon>
        <taxon>Heteroptera</taxon>
        <taxon>Panheteroptera</taxon>
        <taxon>Pentatomomorpha</taxon>
        <taxon>Pentatomoidea</taxon>
        <taxon>Pentatomidae</taxon>
        <taxon>Pentatominae</taxon>
        <taxon>Nezara</taxon>
    </lineage>
</organism>
<evidence type="ECO:0008006" key="5">
    <source>
        <dbReference type="Google" id="ProtNLM"/>
    </source>
</evidence>
<dbReference type="Gene3D" id="1.50.10.10">
    <property type="match status" value="1"/>
</dbReference>
<dbReference type="SUPFAM" id="SSF158745">
    <property type="entry name" value="LanC-like"/>
    <property type="match status" value="1"/>
</dbReference>
<evidence type="ECO:0000256" key="1">
    <source>
        <dbReference type="ARBA" id="ARBA00007179"/>
    </source>
</evidence>
<dbReference type="GO" id="GO:0046872">
    <property type="term" value="F:metal ion binding"/>
    <property type="evidence" value="ECO:0007669"/>
    <property type="project" value="UniProtKB-KW"/>
</dbReference>
<dbReference type="PANTHER" id="PTHR12736">
    <property type="entry name" value="LANC-LIKE PROTEIN"/>
    <property type="match status" value="1"/>
</dbReference>